<dbReference type="RefSeq" id="WP_092678505.1">
    <property type="nucleotide sequence ID" value="NZ_FOXS01000008.1"/>
</dbReference>
<evidence type="ECO:0000256" key="1">
    <source>
        <dbReference type="SAM" id="Coils"/>
    </source>
</evidence>
<proteinExistence type="predicted"/>
<feature type="region of interest" description="Disordered" evidence="2">
    <location>
        <begin position="846"/>
        <end position="872"/>
    </location>
</feature>
<dbReference type="InterPro" id="IPR005094">
    <property type="entry name" value="Endonuclease_MobA/VirD2"/>
</dbReference>
<evidence type="ECO:0000256" key="2">
    <source>
        <dbReference type="SAM" id="MobiDB-lite"/>
    </source>
</evidence>
<dbReference type="Pfam" id="PF03432">
    <property type="entry name" value="Relaxase"/>
    <property type="match status" value="1"/>
</dbReference>
<feature type="coiled-coil region" evidence="1">
    <location>
        <begin position="478"/>
        <end position="512"/>
    </location>
</feature>
<name>A0A1I6BFM8_HYMAR</name>
<evidence type="ECO:0000259" key="3">
    <source>
        <dbReference type="Pfam" id="PF03432"/>
    </source>
</evidence>
<keyword evidence="1" id="KW-0175">Coiled coil</keyword>
<dbReference type="STRING" id="1227077.SAMN04515668_4493"/>
<feature type="compositionally biased region" description="Low complexity" evidence="2">
    <location>
        <begin position="366"/>
        <end position="382"/>
    </location>
</feature>
<dbReference type="EMBL" id="FOXS01000008">
    <property type="protein sequence ID" value="SFQ79750.1"/>
    <property type="molecule type" value="Genomic_DNA"/>
</dbReference>
<dbReference type="Gene3D" id="6.10.140.130">
    <property type="match status" value="1"/>
</dbReference>
<protein>
    <submittedName>
        <fullName evidence="4">Relaxase/Mobilisation nuclease domain-containing protein</fullName>
    </submittedName>
</protein>
<dbReference type="Proteomes" id="UP000199029">
    <property type="component" value="Unassembled WGS sequence"/>
</dbReference>
<feature type="region of interest" description="Disordered" evidence="2">
    <location>
        <begin position="351"/>
        <end position="394"/>
    </location>
</feature>
<feature type="region of interest" description="Disordered" evidence="2">
    <location>
        <begin position="164"/>
        <end position="190"/>
    </location>
</feature>
<sequence length="872" mass="94366">MTAYAIPNDSFRAVSFYICRESKDALVLAAEGVRTNDAQHMAEDFTFQRQLQPGLGMAVLHIPLSLSTADAENRRPEEVSQLLEKAARLFMKELEKEKRVGPLQTQWVLVQHFDKPHPHAHLVLNRVDNRGSIIPDAFIGQYCREACQRVEQQLGLFSAEEQGRAQARRDGQTNRQVAAATPREKRIADRQRARHTVANALVAVADKTGGFAELAAKLAPHNIRQVVSEHRQADGTTRFGVCFELGAHRFKGGEVGKDFTAPRLLEKFAQHQVDVPVRQAPALAIDEVLGRHEVGKRNPLPAESERAAQQRAVSVALLPQEVQGNKQFPVPVSASVLPPAVVVAGLPVDSKEVSEPTAGRSPLGRVVTAEPPADVPPVEAVAQQSRPAADLPEETRQAEQLRNAAAEQATADALEGVERERARLATLVQEADQAERAGAYTRVAELSYGVIQEVEQRIAAHEEQANATPAGRVLLAEVHAQEQERLRLAAQVEAAEQDRQQLQEQIREVLTRTLYAPETPLLSTQEYQNRVRKQGYQFILVTGQPHRIKHEASGEIFTLAEVQPGGSAALPLPAQVTEVLAQQAYAAKTLKMLEGLLVAQDFTTRAAFNAQLQPQGYSAALGADGGMHLRHKDSERTVPVAGLKPFGRDLAEQVDEVVATRQASLIHGRIGVYASATHSAAERLEHIRKDLVAAGVTIEVLESPAPRPGLGPLAVLAYTHETSGTQLDAVNNLIARVRSSPDAHVMEQSEGFGQPPTAWPSRGGQFGQATVVIGDSKTRSAAERAAPAVAGLRDAGAVVREVAGEQPGQVVLTVHYHTQRHKLSSITQTLDDLAYRSPGITVDESVAARTARGGEEPPAKSLGKSVGYGLGD</sequence>
<accession>A0A1I6BFM8</accession>
<evidence type="ECO:0000313" key="4">
    <source>
        <dbReference type="EMBL" id="SFQ79750.1"/>
    </source>
</evidence>
<evidence type="ECO:0000313" key="5">
    <source>
        <dbReference type="Proteomes" id="UP000199029"/>
    </source>
</evidence>
<dbReference type="OrthoDB" id="1525197at2"/>
<reference evidence="5" key="1">
    <citation type="submission" date="2016-10" db="EMBL/GenBank/DDBJ databases">
        <authorList>
            <person name="Varghese N."/>
            <person name="Submissions S."/>
        </authorList>
    </citation>
    <scope>NUCLEOTIDE SEQUENCE [LARGE SCALE GENOMIC DNA]</scope>
    <source>
        <strain evidence="5">OR362-8,ATCC BAA-1266,JCM 13504</strain>
    </source>
</reference>
<keyword evidence="5" id="KW-1185">Reference proteome</keyword>
<gene>
    <name evidence="4" type="ORF">SAMN04515668_4493</name>
</gene>
<feature type="domain" description="MobA/VirD2-like nuclease" evidence="3">
    <location>
        <begin position="17"/>
        <end position="156"/>
    </location>
</feature>
<dbReference type="AlphaFoldDB" id="A0A1I6BFM8"/>
<organism evidence="4 5">
    <name type="scientific">Hymenobacter arizonensis</name>
    <name type="common">Siccationidurans arizonensis</name>
    <dbReference type="NCBI Taxonomy" id="1227077"/>
    <lineage>
        <taxon>Bacteria</taxon>
        <taxon>Pseudomonadati</taxon>
        <taxon>Bacteroidota</taxon>
        <taxon>Cytophagia</taxon>
        <taxon>Cytophagales</taxon>
        <taxon>Hymenobacteraceae</taxon>
        <taxon>Hymenobacter</taxon>
    </lineage>
</organism>